<proteinExistence type="predicted"/>
<dbReference type="EMBL" id="CABN01000153">
    <property type="protein sequence ID" value="CBI00610.1"/>
    <property type="molecule type" value="Genomic_DNA"/>
</dbReference>
<reference evidence="2" key="1">
    <citation type="submission" date="2009-10" db="EMBL/GenBank/DDBJ databases">
        <title>Diversity of trophic interactions inside an arsenic-rich microbial ecosystem.</title>
        <authorList>
            <person name="Bertin P.N."/>
            <person name="Heinrich-Salmeron A."/>
            <person name="Pelletier E."/>
            <person name="Goulhen-Chollet F."/>
            <person name="Arsene-Ploetze F."/>
            <person name="Gallien S."/>
            <person name="Calteau A."/>
            <person name="Vallenet D."/>
            <person name="Casiot C."/>
            <person name="Chane-Woon-Ming B."/>
            <person name="Giloteaux L."/>
            <person name="Barakat M."/>
            <person name="Bonnefoy V."/>
            <person name="Bruneel O."/>
            <person name="Chandler M."/>
            <person name="Cleiss J."/>
            <person name="Duran R."/>
            <person name="Elbaz-Poulichet F."/>
            <person name="Fonknechten N."/>
            <person name="Lauga B."/>
            <person name="Mornico D."/>
            <person name="Ortet P."/>
            <person name="Schaeffer C."/>
            <person name="Siguier P."/>
            <person name="Alexander Thil Smith A."/>
            <person name="Van Dorsselaer A."/>
            <person name="Weissenbach J."/>
            <person name="Medigue C."/>
            <person name="Le Paslier D."/>
        </authorList>
    </citation>
    <scope>NUCLEOTIDE SEQUENCE</scope>
</reference>
<sequence>MNITSPFFVVPLLAVVFLSCILFATLTGKKKDSSHH</sequence>
<evidence type="ECO:0000256" key="1">
    <source>
        <dbReference type="SAM" id="Phobius"/>
    </source>
</evidence>
<keyword evidence="1" id="KW-0472">Membrane</keyword>
<protein>
    <submittedName>
        <fullName evidence="2">Uncharacterized protein</fullName>
    </submittedName>
</protein>
<evidence type="ECO:0000313" key="2">
    <source>
        <dbReference type="EMBL" id="CBI00610.1"/>
    </source>
</evidence>
<keyword evidence="1" id="KW-1133">Transmembrane helix</keyword>
<organism evidence="2">
    <name type="scientific">mine drainage metagenome</name>
    <dbReference type="NCBI Taxonomy" id="410659"/>
    <lineage>
        <taxon>unclassified sequences</taxon>
        <taxon>metagenomes</taxon>
        <taxon>ecological metagenomes</taxon>
    </lineage>
</organism>
<gene>
    <name evidence="2" type="ORF">CARN3_0156</name>
</gene>
<comment type="caution">
    <text evidence="2">The sequence shown here is derived from an EMBL/GenBank/DDBJ whole genome shotgun (WGS) entry which is preliminary data.</text>
</comment>
<feature type="transmembrane region" description="Helical" evidence="1">
    <location>
        <begin position="6"/>
        <end position="26"/>
    </location>
</feature>
<dbReference type="AlphaFoldDB" id="E6Q0A1"/>
<name>E6Q0A1_9ZZZZ</name>
<accession>E6Q0A1</accession>
<keyword evidence="1" id="KW-0812">Transmembrane</keyword>